<reference evidence="1 2" key="1">
    <citation type="submission" date="2021-03" db="EMBL/GenBank/DDBJ databases">
        <title>Whole genome shotgun sequence of Actinoplanes toevensis NBRC 105298.</title>
        <authorList>
            <person name="Komaki H."/>
            <person name="Tamura T."/>
        </authorList>
    </citation>
    <scope>NUCLEOTIDE SEQUENCE [LARGE SCALE GENOMIC DNA]</scope>
    <source>
        <strain evidence="1 2">NBRC 105298</strain>
    </source>
</reference>
<dbReference type="RefSeq" id="WP_213004853.1">
    <property type="nucleotide sequence ID" value="NZ_BOQN01000009.1"/>
</dbReference>
<evidence type="ECO:0000313" key="2">
    <source>
        <dbReference type="Proteomes" id="UP000677082"/>
    </source>
</evidence>
<name>A0A919T796_9ACTN</name>
<evidence type="ECO:0000313" key="1">
    <source>
        <dbReference type="EMBL" id="GIM88871.1"/>
    </source>
</evidence>
<accession>A0A919T796</accession>
<comment type="caution">
    <text evidence="1">The sequence shown here is derived from an EMBL/GenBank/DDBJ whole genome shotgun (WGS) entry which is preliminary data.</text>
</comment>
<keyword evidence="2" id="KW-1185">Reference proteome</keyword>
<gene>
    <name evidence="1" type="ORF">Ato02nite_006640</name>
</gene>
<dbReference type="Proteomes" id="UP000677082">
    <property type="component" value="Unassembled WGS sequence"/>
</dbReference>
<organism evidence="1 2">
    <name type="scientific">Paractinoplanes toevensis</name>
    <dbReference type="NCBI Taxonomy" id="571911"/>
    <lineage>
        <taxon>Bacteria</taxon>
        <taxon>Bacillati</taxon>
        <taxon>Actinomycetota</taxon>
        <taxon>Actinomycetes</taxon>
        <taxon>Micromonosporales</taxon>
        <taxon>Micromonosporaceae</taxon>
        <taxon>Paractinoplanes</taxon>
    </lineage>
</organism>
<sequence>MGRDWSPIAYDHEAIREIVTEVRNGLPVERVKYRKIPHVGELVAWRDRKAWRVTAVFERDQANWDDQTTKVWEREGMPDPATWPGRERAVRLQSATDPKDREPHRAIYPWASNDQWWPLREQYPVCNDCGLIWPCPCDERNDEAVAAMKEFNRLAGIMPGCCWACGDPVTGRHHSIVFAGENLLMPGAGPAVFHTSHSRKAKRGTCRGQAEDYERQWVLAEPGRRVRLRCSGVLYRHLSASECTTGERCVGVEATHPDHAHCTTRSYASWTNGQAVENPRPLTNCGTRGCRGPKAPVDANADSRAA</sequence>
<dbReference type="EMBL" id="BOQN01000009">
    <property type="protein sequence ID" value="GIM88871.1"/>
    <property type="molecule type" value="Genomic_DNA"/>
</dbReference>
<dbReference type="AlphaFoldDB" id="A0A919T796"/>
<protein>
    <submittedName>
        <fullName evidence="1">Uncharacterized protein</fullName>
    </submittedName>
</protein>
<proteinExistence type="predicted"/>